<dbReference type="InterPro" id="IPR018989">
    <property type="entry name" value="DUF2001"/>
</dbReference>
<reference evidence="1 2" key="1">
    <citation type="submission" date="2015-09" db="EMBL/GenBank/DDBJ databases">
        <authorList>
            <person name="Jackson K.R."/>
            <person name="Lunt B.L."/>
            <person name="Fisher J.N.B."/>
            <person name="Gardner A.V."/>
            <person name="Bailey M.E."/>
            <person name="Deus L.M."/>
            <person name="Earl A.S."/>
            <person name="Gibby P.D."/>
            <person name="Hartmann K.A."/>
            <person name="Liu J.E."/>
            <person name="Manci A.M."/>
            <person name="Nielsen D.A."/>
            <person name="Solomon M.B."/>
            <person name="Breakwell D.P."/>
            <person name="Burnett S.H."/>
            <person name="Grose J.H."/>
        </authorList>
    </citation>
    <scope>NUCLEOTIDE SEQUENCE [LARGE SCALE GENOMIC DNA]</scope>
    <source>
        <strain evidence="1 2">KCOM 1279</strain>
    </source>
</reference>
<dbReference type="Pfam" id="PF09393">
    <property type="entry name" value="DUF2001"/>
    <property type="match status" value="1"/>
</dbReference>
<dbReference type="SUPFAM" id="SSF69279">
    <property type="entry name" value="Phage tail proteins"/>
    <property type="match status" value="1"/>
</dbReference>
<name>A0A0M3URV5_9FUSO</name>
<dbReference type="Gene3D" id="2.30.110.40">
    <property type="entry name" value="Phage tail tube protein"/>
    <property type="match status" value="1"/>
</dbReference>
<dbReference type="Proteomes" id="UP000063147">
    <property type="component" value="Chromosome"/>
</dbReference>
<evidence type="ECO:0000313" key="1">
    <source>
        <dbReference type="EMBL" id="ALF16973.1"/>
    </source>
</evidence>
<dbReference type="InterPro" id="IPR038628">
    <property type="entry name" value="XkdM-like_sf"/>
</dbReference>
<gene>
    <name evidence="1" type="ORF">RN98_01735</name>
</gene>
<protein>
    <submittedName>
        <fullName evidence="1">Terminase</fullName>
    </submittedName>
</protein>
<accession>A0A0M3URV5</accession>
<sequence length="146" mass="16363">MADTNIRGYHTIAGAHGTLWIDNEKIAEFTKVNAKVTADRKDVQLGLSVDSKIVALKGEGSVTLEKVYSRGKKILEKLVKGKDVRVRIVTNLADPDTPGKQEERISLDNVWFNSIDLINITKGEVVEEEYPFGFTPEDLKYENDIK</sequence>
<organism evidence="1">
    <name type="scientific">Fusobacterium animalis</name>
    <dbReference type="NCBI Taxonomy" id="76859"/>
    <lineage>
        <taxon>Bacteria</taxon>
        <taxon>Fusobacteriati</taxon>
        <taxon>Fusobacteriota</taxon>
        <taxon>Fusobacteriia</taxon>
        <taxon>Fusobacteriales</taxon>
        <taxon>Fusobacteriaceae</taxon>
        <taxon>Fusobacterium</taxon>
    </lineage>
</organism>
<dbReference type="EMBL" id="CP012713">
    <property type="protein sequence ID" value="ALF16973.1"/>
    <property type="molecule type" value="Genomic_DNA"/>
</dbReference>
<dbReference type="RefSeq" id="WP_060675677.1">
    <property type="nucleotide sequence ID" value="NZ_CP012713.1"/>
</dbReference>
<dbReference type="OrthoDB" id="1697482at2"/>
<dbReference type="PATRIC" id="fig|76859.3.peg.345"/>
<dbReference type="AlphaFoldDB" id="A0A0M3URV5"/>
<evidence type="ECO:0000313" key="2">
    <source>
        <dbReference type="Proteomes" id="UP000063147"/>
    </source>
</evidence>
<proteinExistence type="predicted"/>